<gene>
    <name evidence="1" type="ORF">RISK_006018</name>
</gene>
<dbReference type="AlphaFoldDB" id="A0A0J1E8P3"/>
<evidence type="ECO:0000313" key="2">
    <source>
        <dbReference type="Proteomes" id="UP000036367"/>
    </source>
</evidence>
<protein>
    <submittedName>
        <fullName evidence="1">Uncharacterized protein</fullName>
    </submittedName>
</protein>
<reference evidence="1" key="1">
    <citation type="submission" date="2015-05" db="EMBL/GenBank/DDBJ databases">
        <title>Permanent draft genome of Rhodopirellula islandicus K833.</title>
        <authorList>
            <person name="Kizina J."/>
            <person name="Richter M."/>
            <person name="Glockner F.O."/>
            <person name="Harder J."/>
        </authorList>
    </citation>
    <scope>NUCLEOTIDE SEQUENCE [LARGE SCALE GENOMIC DNA]</scope>
    <source>
        <strain evidence="1">K833</strain>
    </source>
</reference>
<dbReference type="Proteomes" id="UP000036367">
    <property type="component" value="Unassembled WGS sequence"/>
</dbReference>
<accession>A0A0J1E8P3</accession>
<sequence length="39" mass="4288">MSGRPGLEHSCRRFATLRLATQKGTGVVFENPMPATWLA</sequence>
<comment type="caution">
    <text evidence="1">The sequence shown here is derived from an EMBL/GenBank/DDBJ whole genome shotgun (WGS) entry which is preliminary data.</text>
</comment>
<evidence type="ECO:0000313" key="1">
    <source>
        <dbReference type="EMBL" id="KLU01834.1"/>
    </source>
</evidence>
<organism evidence="1 2">
    <name type="scientific">Rhodopirellula islandica</name>
    <dbReference type="NCBI Taxonomy" id="595434"/>
    <lineage>
        <taxon>Bacteria</taxon>
        <taxon>Pseudomonadati</taxon>
        <taxon>Planctomycetota</taxon>
        <taxon>Planctomycetia</taxon>
        <taxon>Pirellulales</taxon>
        <taxon>Pirellulaceae</taxon>
        <taxon>Rhodopirellula</taxon>
    </lineage>
</organism>
<dbReference type="PATRIC" id="fig|595434.4.peg.5718"/>
<name>A0A0J1E8P3_RHOIS</name>
<proteinExistence type="predicted"/>
<keyword evidence="2" id="KW-1185">Reference proteome</keyword>
<dbReference type="EMBL" id="LECT01000048">
    <property type="protein sequence ID" value="KLU01834.1"/>
    <property type="molecule type" value="Genomic_DNA"/>
</dbReference>